<keyword evidence="3" id="KW-1185">Reference proteome</keyword>
<protein>
    <recommendedName>
        <fullName evidence="1">Fungal-type protein kinase domain-containing protein</fullName>
    </recommendedName>
</protein>
<dbReference type="PANTHER" id="PTHR38248:SF2">
    <property type="entry name" value="FUNK1 11"/>
    <property type="match status" value="1"/>
</dbReference>
<dbReference type="PANTHER" id="PTHR38248">
    <property type="entry name" value="FUNK1 6"/>
    <property type="match status" value="1"/>
</dbReference>
<organism evidence="2 3">
    <name type="scientific">Suillus fuscotomentosus</name>
    <dbReference type="NCBI Taxonomy" id="1912939"/>
    <lineage>
        <taxon>Eukaryota</taxon>
        <taxon>Fungi</taxon>
        <taxon>Dikarya</taxon>
        <taxon>Basidiomycota</taxon>
        <taxon>Agaricomycotina</taxon>
        <taxon>Agaricomycetes</taxon>
        <taxon>Agaricomycetidae</taxon>
        <taxon>Boletales</taxon>
        <taxon>Suillineae</taxon>
        <taxon>Suillaceae</taxon>
        <taxon>Suillus</taxon>
    </lineage>
</organism>
<proteinExistence type="predicted"/>
<accession>A0AAD4HJJ2</accession>
<dbReference type="Gene3D" id="1.10.510.10">
    <property type="entry name" value="Transferase(Phosphotransferase) domain 1"/>
    <property type="match status" value="1"/>
</dbReference>
<dbReference type="Pfam" id="PF17667">
    <property type="entry name" value="Pkinase_fungal"/>
    <property type="match status" value="1"/>
</dbReference>
<dbReference type="SUPFAM" id="SSF56112">
    <property type="entry name" value="Protein kinase-like (PK-like)"/>
    <property type="match status" value="1"/>
</dbReference>
<sequence>MVGSRQVQVSSCPFLVLYHSPITPTGHRVLWKRGVHHRNVSPSNIMGYRFGGRFISVLNDFDLSSIKQDHPTGFERTGTVPFMSLDLLTPEATADEVEHVYQHDVESLIWVLIWVSLRYEDGRLLSKDRPLDEWLMSNAVGCAKKKVYFMFKGIGSKNLRTPISHSVSWEVAKKCLAMVYKHGGPLRPASTNDEEVFQTWLQYHPISCLASRARVDILAVEAACLRNVVVLRTVM</sequence>
<evidence type="ECO:0000313" key="2">
    <source>
        <dbReference type="EMBL" id="KAG1897794.1"/>
    </source>
</evidence>
<evidence type="ECO:0000313" key="3">
    <source>
        <dbReference type="Proteomes" id="UP001195769"/>
    </source>
</evidence>
<comment type="caution">
    <text evidence="2">The sequence shown here is derived from an EMBL/GenBank/DDBJ whole genome shotgun (WGS) entry which is preliminary data.</text>
</comment>
<feature type="domain" description="Fungal-type protein kinase" evidence="1">
    <location>
        <begin position="25"/>
        <end position="115"/>
    </location>
</feature>
<dbReference type="InterPro" id="IPR040976">
    <property type="entry name" value="Pkinase_fungal"/>
</dbReference>
<dbReference type="GeneID" id="64656574"/>
<gene>
    <name evidence="2" type="ORF">F5891DRAFT_1046070</name>
</gene>
<reference evidence="2" key="1">
    <citation type="journal article" date="2020" name="New Phytol.">
        <title>Comparative genomics reveals dynamic genome evolution in host specialist ectomycorrhizal fungi.</title>
        <authorList>
            <person name="Lofgren L.A."/>
            <person name="Nguyen N.H."/>
            <person name="Vilgalys R."/>
            <person name="Ruytinx J."/>
            <person name="Liao H.L."/>
            <person name="Branco S."/>
            <person name="Kuo A."/>
            <person name="LaButti K."/>
            <person name="Lipzen A."/>
            <person name="Andreopoulos W."/>
            <person name="Pangilinan J."/>
            <person name="Riley R."/>
            <person name="Hundley H."/>
            <person name="Na H."/>
            <person name="Barry K."/>
            <person name="Grigoriev I.V."/>
            <person name="Stajich J.E."/>
            <person name="Kennedy P.G."/>
        </authorList>
    </citation>
    <scope>NUCLEOTIDE SEQUENCE</scope>
    <source>
        <strain evidence="2">FC203</strain>
    </source>
</reference>
<dbReference type="EMBL" id="JABBWK010000043">
    <property type="protein sequence ID" value="KAG1897794.1"/>
    <property type="molecule type" value="Genomic_DNA"/>
</dbReference>
<name>A0AAD4HJJ2_9AGAM</name>
<dbReference type="InterPro" id="IPR011009">
    <property type="entry name" value="Kinase-like_dom_sf"/>
</dbReference>
<dbReference type="AlphaFoldDB" id="A0AAD4HJJ2"/>
<evidence type="ECO:0000259" key="1">
    <source>
        <dbReference type="Pfam" id="PF17667"/>
    </source>
</evidence>
<dbReference type="Proteomes" id="UP001195769">
    <property type="component" value="Unassembled WGS sequence"/>
</dbReference>
<dbReference type="RefSeq" id="XP_041223370.1">
    <property type="nucleotide sequence ID" value="XM_041362276.1"/>
</dbReference>